<reference evidence="1" key="1">
    <citation type="submission" date="2014-11" db="EMBL/GenBank/DDBJ databases">
        <authorList>
            <person name="Amaro Gonzalez C."/>
        </authorList>
    </citation>
    <scope>NUCLEOTIDE SEQUENCE</scope>
</reference>
<proteinExistence type="predicted"/>
<sequence length="76" mass="8839">MACSSRRLDASKHFFLTKPNFDSNRVANHAHFWTQFGLHWSVSLTRCYIYSHSLGAHCHLRRMFQKVNGGSKRPCT</sequence>
<evidence type="ECO:0000313" key="1">
    <source>
        <dbReference type="EMBL" id="JAH95450.1"/>
    </source>
</evidence>
<dbReference type="EMBL" id="GBXM01013127">
    <property type="protein sequence ID" value="JAH95450.1"/>
    <property type="molecule type" value="Transcribed_RNA"/>
</dbReference>
<reference evidence="1" key="2">
    <citation type="journal article" date="2015" name="Fish Shellfish Immunol.">
        <title>Early steps in the European eel (Anguilla anguilla)-Vibrio vulnificus interaction in the gills: Role of the RtxA13 toxin.</title>
        <authorList>
            <person name="Callol A."/>
            <person name="Pajuelo D."/>
            <person name="Ebbesson L."/>
            <person name="Teles M."/>
            <person name="MacKenzie S."/>
            <person name="Amaro C."/>
        </authorList>
    </citation>
    <scope>NUCLEOTIDE SEQUENCE</scope>
</reference>
<protein>
    <submittedName>
        <fullName evidence="1">Uncharacterized protein</fullName>
    </submittedName>
</protein>
<accession>A0A0E9X0N9</accession>
<name>A0A0E9X0N9_ANGAN</name>
<organism evidence="1">
    <name type="scientific">Anguilla anguilla</name>
    <name type="common">European freshwater eel</name>
    <name type="synonym">Muraena anguilla</name>
    <dbReference type="NCBI Taxonomy" id="7936"/>
    <lineage>
        <taxon>Eukaryota</taxon>
        <taxon>Metazoa</taxon>
        <taxon>Chordata</taxon>
        <taxon>Craniata</taxon>
        <taxon>Vertebrata</taxon>
        <taxon>Euteleostomi</taxon>
        <taxon>Actinopterygii</taxon>
        <taxon>Neopterygii</taxon>
        <taxon>Teleostei</taxon>
        <taxon>Anguilliformes</taxon>
        <taxon>Anguillidae</taxon>
        <taxon>Anguilla</taxon>
    </lineage>
</organism>
<dbReference type="AlphaFoldDB" id="A0A0E9X0N9"/>